<dbReference type="GO" id="GO:0035485">
    <property type="term" value="F:adenine/guanine mispair binding"/>
    <property type="evidence" value="ECO:0007669"/>
    <property type="project" value="TreeGrafter"/>
</dbReference>
<dbReference type="Pfam" id="PF00730">
    <property type="entry name" value="HhH-GPD"/>
    <property type="match status" value="1"/>
</dbReference>
<keyword evidence="10 14" id="KW-0408">Iron</keyword>
<dbReference type="NCBIfam" id="NF008132">
    <property type="entry name" value="PRK10880.1"/>
    <property type="match status" value="1"/>
</dbReference>
<dbReference type="GO" id="GO:0006284">
    <property type="term" value="P:base-excision repair"/>
    <property type="evidence" value="ECO:0007669"/>
    <property type="project" value="UniProtKB-UniRule"/>
</dbReference>
<evidence type="ECO:0000256" key="8">
    <source>
        <dbReference type="ARBA" id="ARBA00022763"/>
    </source>
</evidence>
<dbReference type="CDD" id="cd03431">
    <property type="entry name" value="NUDIX_DNA_Glycosylase_C-MutY"/>
    <property type="match status" value="1"/>
</dbReference>
<keyword evidence="8 14" id="KW-0227">DNA damage</keyword>
<evidence type="ECO:0000313" key="17">
    <source>
        <dbReference type="Proteomes" id="UP000316649"/>
    </source>
</evidence>
<dbReference type="SUPFAM" id="SSF48150">
    <property type="entry name" value="DNA-glycosylase"/>
    <property type="match status" value="1"/>
</dbReference>
<dbReference type="InterPro" id="IPR011257">
    <property type="entry name" value="DNA_glycosylase"/>
</dbReference>
<dbReference type="Proteomes" id="UP000316649">
    <property type="component" value="Unassembled WGS sequence"/>
</dbReference>
<dbReference type="InterPro" id="IPR005760">
    <property type="entry name" value="A/G_AdeGlyc_MutY"/>
</dbReference>
<evidence type="ECO:0000256" key="7">
    <source>
        <dbReference type="ARBA" id="ARBA00022723"/>
    </source>
</evidence>
<keyword evidence="13 14" id="KW-0326">Glycosidase</keyword>
<proteinExistence type="inferred from homology"/>
<dbReference type="EC" id="3.2.2.31" evidence="4 14"/>
<dbReference type="GO" id="GO:0032357">
    <property type="term" value="F:oxidized purine DNA binding"/>
    <property type="evidence" value="ECO:0007669"/>
    <property type="project" value="TreeGrafter"/>
</dbReference>
<dbReference type="NCBIfam" id="TIGR01084">
    <property type="entry name" value="mutY"/>
    <property type="match status" value="1"/>
</dbReference>
<comment type="cofactor">
    <cofactor evidence="14">
        <name>[4Fe-4S] cluster</name>
        <dbReference type="ChEBI" id="CHEBI:49883"/>
    </cofactor>
    <text evidence="14">Binds 1 [4Fe-4S] cluster.</text>
</comment>
<keyword evidence="17" id="KW-1185">Reference proteome</keyword>
<dbReference type="RefSeq" id="WP_144358211.1">
    <property type="nucleotide sequence ID" value="NZ_VMNH01000005.1"/>
</dbReference>
<dbReference type="GO" id="GO:0006298">
    <property type="term" value="P:mismatch repair"/>
    <property type="evidence" value="ECO:0007669"/>
    <property type="project" value="TreeGrafter"/>
</dbReference>
<dbReference type="PROSITE" id="PS01155">
    <property type="entry name" value="ENDONUCLEASE_III_2"/>
    <property type="match status" value="1"/>
</dbReference>
<gene>
    <name evidence="16" type="primary">mutY</name>
    <name evidence="16" type="ORF">FHP88_06580</name>
</gene>
<dbReference type="InterPro" id="IPR015797">
    <property type="entry name" value="NUDIX_hydrolase-like_dom_sf"/>
</dbReference>
<evidence type="ECO:0000259" key="15">
    <source>
        <dbReference type="SMART" id="SM00478"/>
    </source>
</evidence>
<evidence type="ECO:0000256" key="14">
    <source>
        <dbReference type="RuleBase" id="RU365096"/>
    </source>
</evidence>
<dbReference type="FunFam" id="1.10.340.30:FF:000002">
    <property type="entry name" value="Adenine DNA glycosylase"/>
    <property type="match status" value="1"/>
</dbReference>
<dbReference type="CDD" id="cd00056">
    <property type="entry name" value="ENDO3c"/>
    <property type="match status" value="1"/>
</dbReference>
<evidence type="ECO:0000256" key="9">
    <source>
        <dbReference type="ARBA" id="ARBA00022801"/>
    </source>
</evidence>
<dbReference type="SMART" id="SM00478">
    <property type="entry name" value="ENDO3c"/>
    <property type="match status" value="1"/>
</dbReference>
<accession>A0A558DU10</accession>
<dbReference type="Gene3D" id="1.10.1670.10">
    <property type="entry name" value="Helix-hairpin-Helix base-excision DNA repair enzymes (C-terminal)"/>
    <property type="match status" value="1"/>
</dbReference>
<dbReference type="PANTHER" id="PTHR42944:SF1">
    <property type="entry name" value="ADENINE DNA GLYCOSYLASE"/>
    <property type="match status" value="1"/>
</dbReference>
<evidence type="ECO:0000256" key="10">
    <source>
        <dbReference type="ARBA" id="ARBA00023004"/>
    </source>
</evidence>
<keyword evidence="11" id="KW-0411">Iron-sulfur</keyword>
<keyword evidence="7" id="KW-0479">Metal-binding</keyword>
<dbReference type="Pfam" id="PF14815">
    <property type="entry name" value="NUDIX_4"/>
    <property type="match status" value="1"/>
</dbReference>
<comment type="caution">
    <text evidence="16">The sequence shown here is derived from an EMBL/GenBank/DDBJ whole genome shotgun (WGS) entry which is preliminary data.</text>
</comment>
<keyword evidence="6" id="KW-0004">4Fe-4S</keyword>
<evidence type="ECO:0000256" key="1">
    <source>
        <dbReference type="ARBA" id="ARBA00000843"/>
    </source>
</evidence>
<evidence type="ECO:0000256" key="12">
    <source>
        <dbReference type="ARBA" id="ARBA00023204"/>
    </source>
</evidence>
<dbReference type="SUPFAM" id="SSF55811">
    <property type="entry name" value="Nudix"/>
    <property type="match status" value="1"/>
</dbReference>
<dbReference type="GO" id="GO:0046872">
    <property type="term" value="F:metal ion binding"/>
    <property type="evidence" value="ECO:0007669"/>
    <property type="project" value="UniProtKB-UniRule"/>
</dbReference>
<evidence type="ECO:0000256" key="2">
    <source>
        <dbReference type="ARBA" id="ARBA00002933"/>
    </source>
</evidence>
<name>A0A558DU10_9GAMM</name>
<dbReference type="OrthoDB" id="9802365at2"/>
<dbReference type="InterPro" id="IPR003265">
    <property type="entry name" value="HhH-GPD_domain"/>
</dbReference>
<protein>
    <recommendedName>
        <fullName evidence="5 14">Adenine DNA glycosylase</fullName>
        <ecNumber evidence="4 14">3.2.2.31</ecNumber>
    </recommendedName>
</protein>
<keyword evidence="9" id="KW-0378">Hydrolase</keyword>
<evidence type="ECO:0000256" key="5">
    <source>
        <dbReference type="ARBA" id="ARBA00022023"/>
    </source>
</evidence>
<sequence>MGEICAEDGILQDPAVFSNLIVAWYHRQGRKDLPWQQNPTPYRVWISEIMLQQTQVATVIPYYERFMQRFPQLHDLATAKPDEVLHYWSGLGYYARARNLHRAAQQIIQTHAGQFPETLETLMALPGIGRSTAGAILSLALNHPQPILDGNVKRVLTRCFAIPGWPGASQVQKQLWSLTERLTPSLETKAYNQAMMDIGATLCLRTKPRCDRCPVQVVCQASQQGDATAYPEPKPRKKLPTRSVVMLLVYDAQNQVLLEARPEKGIWGGLWGLPEFSDRLAAEAAVNVWFGDHHRGLIWWEERRHTFSHFHLLITPLVVGLTNQIASIMDGSNRVWYNTNRPDKRGLAAPVSRLIEALKETIKEKGDEPHGGMRKTK</sequence>
<comment type="catalytic activity">
    <reaction evidence="1 14">
        <text>Hydrolyzes free adenine bases from 7,8-dihydro-8-oxoguanine:adenine mismatched double-stranded DNA, leaving an apurinic site.</text>
        <dbReference type="EC" id="3.2.2.31"/>
    </reaction>
</comment>
<evidence type="ECO:0000256" key="3">
    <source>
        <dbReference type="ARBA" id="ARBA00008343"/>
    </source>
</evidence>
<reference evidence="16 17" key="1">
    <citation type="submission" date="2019-07" db="EMBL/GenBank/DDBJ databases">
        <title>The pathways for chlorine oxyanion respiration interact through the shared metabolite chlorate.</title>
        <authorList>
            <person name="Barnum T.P."/>
            <person name="Cheng Y."/>
            <person name="Hill K.A."/>
            <person name="Lucas L.N."/>
            <person name="Carlson H.K."/>
            <person name="Coates J.D."/>
        </authorList>
    </citation>
    <scope>NUCLEOTIDE SEQUENCE [LARGE SCALE GENOMIC DNA]</scope>
    <source>
        <strain evidence="16 17">BK-1</strain>
    </source>
</reference>
<dbReference type="InterPro" id="IPR000445">
    <property type="entry name" value="HhH_motif"/>
</dbReference>
<dbReference type="InterPro" id="IPR004035">
    <property type="entry name" value="Endouclease-III_FeS-bd_BS"/>
</dbReference>
<comment type="function">
    <text evidence="2">Adenine glycosylase active on G-A mispairs. MutY also corrects error-prone DNA synthesis past GO lesions which are due to the oxidatively damaged form of guanine: 7,8-dihydro-8-oxoguanine (8-oxo-dGTP).</text>
</comment>
<feature type="domain" description="HhH-GPD" evidence="15">
    <location>
        <begin position="50"/>
        <end position="201"/>
    </location>
</feature>
<dbReference type="AlphaFoldDB" id="A0A558DU10"/>
<evidence type="ECO:0000256" key="4">
    <source>
        <dbReference type="ARBA" id="ARBA00012045"/>
    </source>
</evidence>
<keyword evidence="12" id="KW-0234">DNA repair</keyword>
<comment type="similarity">
    <text evidence="3 14">Belongs to the Nth/MutY family.</text>
</comment>
<dbReference type="Gene3D" id="1.10.340.30">
    <property type="entry name" value="Hypothetical protein, domain 2"/>
    <property type="match status" value="1"/>
</dbReference>
<dbReference type="PROSITE" id="PS00764">
    <property type="entry name" value="ENDONUCLEASE_III_1"/>
    <property type="match status" value="1"/>
</dbReference>
<dbReference type="GO" id="GO:0034039">
    <property type="term" value="F:8-oxo-7,8-dihydroguanine DNA N-glycosylase activity"/>
    <property type="evidence" value="ECO:0007669"/>
    <property type="project" value="TreeGrafter"/>
</dbReference>
<dbReference type="GO" id="GO:0051539">
    <property type="term" value="F:4 iron, 4 sulfur cluster binding"/>
    <property type="evidence" value="ECO:0007669"/>
    <property type="project" value="UniProtKB-UniRule"/>
</dbReference>
<dbReference type="EMBL" id="VMNH01000005">
    <property type="protein sequence ID" value="TVO77082.1"/>
    <property type="molecule type" value="Genomic_DNA"/>
</dbReference>
<dbReference type="GO" id="GO:0000701">
    <property type="term" value="F:purine-specific mismatch base pair DNA N-glycosylase activity"/>
    <property type="evidence" value="ECO:0007669"/>
    <property type="project" value="UniProtKB-EC"/>
</dbReference>
<dbReference type="InterPro" id="IPR044298">
    <property type="entry name" value="MIG/MutY"/>
</dbReference>
<dbReference type="InterPro" id="IPR029119">
    <property type="entry name" value="MutY_C"/>
</dbReference>
<dbReference type="Pfam" id="PF00633">
    <property type="entry name" value="HHH"/>
    <property type="match status" value="1"/>
</dbReference>
<evidence type="ECO:0000256" key="11">
    <source>
        <dbReference type="ARBA" id="ARBA00023014"/>
    </source>
</evidence>
<evidence type="ECO:0000313" key="16">
    <source>
        <dbReference type="EMBL" id="TVO77082.1"/>
    </source>
</evidence>
<organism evidence="16 17">
    <name type="scientific">Sedimenticola selenatireducens</name>
    <dbReference type="NCBI Taxonomy" id="191960"/>
    <lineage>
        <taxon>Bacteria</taxon>
        <taxon>Pseudomonadati</taxon>
        <taxon>Pseudomonadota</taxon>
        <taxon>Gammaproteobacteria</taxon>
        <taxon>Chromatiales</taxon>
        <taxon>Sedimenticolaceae</taxon>
        <taxon>Sedimenticola</taxon>
    </lineage>
</organism>
<evidence type="ECO:0000256" key="13">
    <source>
        <dbReference type="ARBA" id="ARBA00023295"/>
    </source>
</evidence>
<dbReference type="InterPro" id="IPR023170">
    <property type="entry name" value="HhH_base_excis_C"/>
</dbReference>
<dbReference type="PANTHER" id="PTHR42944">
    <property type="entry name" value="ADENINE DNA GLYCOSYLASE"/>
    <property type="match status" value="1"/>
</dbReference>
<evidence type="ECO:0000256" key="6">
    <source>
        <dbReference type="ARBA" id="ARBA00022485"/>
    </source>
</evidence>
<dbReference type="Gene3D" id="3.90.79.10">
    <property type="entry name" value="Nucleoside Triphosphate Pyrophosphohydrolase"/>
    <property type="match status" value="1"/>
</dbReference>
<dbReference type="InterPro" id="IPR004036">
    <property type="entry name" value="Endonuclease-III-like_CS2"/>
</dbReference>